<sequence>MTAAARSVPRHRSILGLLLATLLLLAVAVPGPVPEGPRPAGSGPALVQQQAHSAVAHPLPLAEVPGESRLSRPAEVSYALVLRSPAEACRAYVPAVARAPPGC</sequence>
<evidence type="ECO:0000313" key="2">
    <source>
        <dbReference type="Proteomes" id="UP000243542"/>
    </source>
</evidence>
<comment type="caution">
    <text evidence="1">The sequence shown here is derived from an EMBL/GenBank/DDBJ whole genome shotgun (WGS) entry which is preliminary data.</text>
</comment>
<dbReference type="EMBL" id="PDJK01000002">
    <property type="protein sequence ID" value="PFG50080.1"/>
    <property type="molecule type" value="Genomic_DNA"/>
</dbReference>
<proteinExistence type="predicted"/>
<dbReference type="Proteomes" id="UP000243542">
    <property type="component" value="Unassembled WGS sequence"/>
</dbReference>
<accession>A0A2A9FHU4</accession>
<protein>
    <submittedName>
        <fullName evidence="1">Uncharacterized protein</fullName>
    </submittedName>
</protein>
<gene>
    <name evidence="1" type="ORF">ATK36_5282</name>
</gene>
<evidence type="ECO:0000313" key="1">
    <source>
        <dbReference type="EMBL" id="PFG50080.1"/>
    </source>
</evidence>
<reference evidence="1 2" key="1">
    <citation type="submission" date="2017-10" db="EMBL/GenBank/DDBJ databases">
        <title>Sequencing the genomes of 1000 actinobacteria strains.</title>
        <authorList>
            <person name="Klenk H.-P."/>
        </authorList>
    </citation>
    <scope>NUCLEOTIDE SEQUENCE [LARGE SCALE GENOMIC DNA]</scope>
    <source>
        <strain evidence="1 2">DSM 46092</strain>
    </source>
</reference>
<organism evidence="1 2">
    <name type="scientific">Amycolatopsis sulphurea</name>
    <dbReference type="NCBI Taxonomy" id="76022"/>
    <lineage>
        <taxon>Bacteria</taxon>
        <taxon>Bacillati</taxon>
        <taxon>Actinomycetota</taxon>
        <taxon>Actinomycetes</taxon>
        <taxon>Pseudonocardiales</taxon>
        <taxon>Pseudonocardiaceae</taxon>
        <taxon>Amycolatopsis</taxon>
    </lineage>
</organism>
<keyword evidence="2" id="KW-1185">Reference proteome</keyword>
<dbReference type="AlphaFoldDB" id="A0A2A9FHU4"/>
<name>A0A2A9FHU4_9PSEU</name>
<dbReference type="RefSeq" id="WP_098513884.1">
    <property type="nucleotide sequence ID" value="NZ_JBIAKZ010000040.1"/>
</dbReference>